<dbReference type="PROSITE" id="PS00880">
    <property type="entry name" value="ACB_1"/>
    <property type="match status" value="1"/>
</dbReference>
<keyword evidence="1" id="KW-0175">Coiled coil</keyword>
<evidence type="ECO:0000313" key="6">
    <source>
        <dbReference type="Proteomes" id="UP000736164"/>
    </source>
</evidence>
<evidence type="ECO:0000313" key="5">
    <source>
        <dbReference type="EMBL" id="MBN3312036.1"/>
    </source>
</evidence>
<accession>A0A8J7NEH6</accession>
<keyword evidence="2" id="KW-0446">Lipid-binding</keyword>
<keyword evidence="6" id="KW-1185">Reference proteome</keyword>
<sequence length="426" mass="46922">MPLEGRGEAVPAGGMALADQDCHRRFQTAVCVIQNLPKTGCYKPSYDVMLRLYGLYKQATCGPCRLPRPGFWDPVGRYKWDSWKRLGNTSHSAAMTAYIDEIKRVAQEVIDTMPVTEKTAALFHYFEPLYHVIPDMPQLPEALQSLRVGNMGSSETQNISGGLERTDTDSSASLELSQELQSLGNGELPPARDTVRTSGRQGEVSGKRIAAGVALEGPRVSSDSEGEVFCDSLERLDHDKVRGSKCDQWLNGLGSDHTTIAEATQMGLGQGGERGQRMRRRGSPRTVREGRREETRSRDRGDFRRAEQALTGGAGAGGRDGEERGPGVGQGAVVQEQIALALRRLQEDMRHILERLETLERLTPAQERQPGWRPAARGATPAEKGPWYRAFGVSGRTLLFLLLWPFLAQGLASLLWHGHRKVPKAA</sequence>
<dbReference type="GO" id="GO:0006631">
    <property type="term" value="P:fatty acid metabolic process"/>
    <property type="evidence" value="ECO:0007669"/>
    <property type="project" value="TreeGrafter"/>
</dbReference>
<evidence type="ECO:0000259" key="4">
    <source>
        <dbReference type="PROSITE" id="PS51228"/>
    </source>
</evidence>
<dbReference type="InterPro" id="IPR014352">
    <property type="entry name" value="FERM/acyl-CoA-bd_prot_sf"/>
</dbReference>
<proteinExistence type="predicted"/>
<evidence type="ECO:0000256" key="2">
    <source>
        <dbReference type="ARBA" id="ARBA00023121"/>
    </source>
</evidence>
<dbReference type="GO" id="GO:0000062">
    <property type="term" value="F:fatty-acyl-CoA binding"/>
    <property type="evidence" value="ECO:0007669"/>
    <property type="project" value="InterPro"/>
</dbReference>
<dbReference type="PANTHER" id="PTHR23310">
    <property type="entry name" value="ACYL-COA-BINDING PROTEIN, ACBP"/>
    <property type="match status" value="1"/>
</dbReference>
<comment type="caution">
    <text evidence="5">The sequence shown here is derived from an EMBL/GenBank/DDBJ whole genome shotgun (WGS) entry which is preliminary data.</text>
</comment>
<feature type="non-terminal residue" evidence="5">
    <location>
        <position position="426"/>
    </location>
</feature>
<dbReference type="PANTHER" id="PTHR23310:SF53">
    <property type="entry name" value="ACYL-COA-BINDING DOMAIN-CONTAINING PROTEIN 4"/>
    <property type="match status" value="1"/>
</dbReference>
<feature type="non-terminal residue" evidence="5">
    <location>
        <position position="1"/>
    </location>
</feature>
<feature type="compositionally biased region" description="Low complexity" evidence="3">
    <location>
        <begin position="170"/>
        <end position="183"/>
    </location>
</feature>
<feature type="region of interest" description="Disordered" evidence="3">
    <location>
        <begin position="268"/>
        <end position="330"/>
    </location>
</feature>
<dbReference type="Gene3D" id="1.20.80.10">
    <property type="match status" value="1"/>
</dbReference>
<feature type="compositionally biased region" description="Basic and acidic residues" evidence="3">
    <location>
        <begin position="286"/>
        <end position="307"/>
    </location>
</feature>
<dbReference type="EMBL" id="JAAWVO010004104">
    <property type="protein sequence ID" value="MBN3312036.1"/>
    <property type="molecule type" value="Genomic_DNA"/>
</dbReference>
<dbReference type="FunFam" id="1.20.80.10:FF:000010">
    <property type="entry name" value="Acyl-CoA-binding domain-containing protein 5"/>
    <property type="match status" value="1"/>
</dbReference>
<dbReference type="SUPFAM" id="SSF47027">
    <property type="entry name" value="Acyl-CoA binding protein"/>
    <property type="match status" value="1"/>
</dbReference>
<feature type="domain" description="ACB" evidence="4">
    <location>
        <begin position="22"/>
        <end position="111"/>
    </location>
</feature>
<dbReference type="Pfam" id="PF00887">
    <property type="entry name" value="ACBP"/>
    <property type="match status" value="1"/>
</dbReference>
<dbReference type="AlphaFoldDB" id="A0A8J7NEH6"/>
<gene>
    <name evidence="5" type="primary">Acbd4</name>
    <name evidence="5" type="ORF">GTO95_0010890</name>
</gene>
<evidence type="ECO:0000256" key="3">
    <source>
        <dbReference type="SAM" id="MobiDB-lite"/>
    </source>
</evidence>
<evidence type="ECO:0000256" key="1">
    <source>
        <dbReference type="ARBA" id="ARBA00023054"/>
    </source>
</evidence>
<dbReference type="PROSITE" id="PS51228">
    <property type="entry name" value="ACB_2"/>
    <property type="match status" value="1"/>
</dbReference>
<name>A0A8J7NEH6_ATRSP</name>
<dbReference type="InterPro" id="IPR022408">
    <property type="entry name" value="Acyl-CoA-binding_prot_CS"/>
</dbReference>
<reference evidence="5" key="1">
    <citation type="journal article" date="2021" name="Cell">
        <title>Tracing the genetic footprints of vertebrate landing in non-teleost ray-finned fishes.</title>
        <authorList>
            <person name="Bi X."/>
            <person name="Wang K."/>
            <person name="Yang L."/>
            <person name="Pan H."/>
            <person name="Jiang H."/>
            <person name="Wei Q."/>
            <person name="Fang M."/>
            <person name="Yu H."/>
            <person name="Zhu C."/>
            <person name="Cai Y."/>
            <person name="He Y."/>
            <person name="Gan X."/>
            <person name="Zeng H."/>
            <person name="Yu D."/>
            <person name="Zhu Y."/>
            <person name="Jiang H."/>
            <person name="Qiu Q."/>
            <person name="Yang H."/>
            <person name="Zhang Y.E."/>
            <person name="Wang W."/>
            <person name="Zhu M."/>
            <person name="He S."/>
            <person name="Zhang G."/>
        </authorList>
    </citation>
    <scope>NUCLEOTIDE SEQUENCE</scope>
    <source>
        <strain evidence="5">Allg_001</strain>
    </source>
</reference>
<protein>
    <submittedName>
        <fullName evidence="5">ACBD4 protein</fullName>
    </submittedName>
</protein>
<dbReference type="GO" id="GO:0005737">
    <property type="term" value="C:cytoplasm"/>
    <property type="evidence" value="ECO:0007669"/>
    <property type="project" value="TreeGrafter"/>
</dbReference>
<dbReference type="Proteomes" id="UP000736164">
    <property type="component" value="Unassembled WGS sequence"/>
</dbReference>
<dbReference type="InterPro" id="IPR035984">
    <property type="entry name" value="Acyl-CoA-binding_sf"/>
</dbReference>
<dbReference type="PRINTS" id="PR00689">
    <property type="entry name" value="ACOABINDINGP"/>
</dbReference>
<feature type="region of interest" description="Disordered" evidence="3">
    <location>
        <begin position="153"/>
        <end position="206"/>
    </location>
</feature>
<dbReference type="InterPro" id="IPR000582">
    <property type="entry name" value="Acyl-CoA-binding_protein"/>
</dbReference>
<organism evidence="5 6">
    <name type="scientific">Atractosteus spatula</name>
    <name type="common">Alligator gar</name>
    <name type="synonym">Lepisosteus spatula</name>
    <dbReference type="NCBI Taxonomy" id="7917"/>
    <lineage>
        <taxon>Eukaryota</taxon>
        <taxon>Metazoa</taxon>
        <taxon>Chordata</taxon>
        <taxon>Craniata</taxon>
        <taxon>Vertebrata</taxon>
        <taxon>Euteleostomi</taxon>
        <taxon>Actinopterygii</taxon>
        <taxon>Neopterygii</taxon>
        <taxon>Holostei</taxon>
        <taxon>Semionotiformes</taxon>
        <taxon>Lepisosteidae</taxon>
        <taxon>Atractosteus</taxon>
    </lineage>
</organism>